<accession>A0ACC3BLH7</accession>
<proteinExistence type="predicted"/>
<dbReference type="EMBL" id="CM020618">
    <property type="protein sequence ID" value="KAK1858809.1"/>
    <property type="molecule type" value="Genomic_DNA"/>
</dbReference>
<evidence type="ECO:0000313" key="2">
    <source>
        <dbReference type="Proteomes" id="UP000798662"/>
    </source>
</evidence>
<reference evidence="1" key="1">
    <citation type="submission" date="2019-11" db="EMBL/GenBank/DDBJ databases">
        <title>Nori genome reveals adaptations in red seaweeds to the harsh intertidal environment.</title>
        <authorList>
            <person name="Wang D."/>
            <person name="Mao Y."/>
        </authorList>
    </citation>
    <scope>NUCLEOTIDE SEQUENCE</scope>
    <source>
        <tissue evidence="1">Gametophyte</tissue>
    </source>
</reference>
<gene>
    <name evidence="1" type="ORF">I4F81_001409</name>
</gene>
<protein>
    <submittedName>
        <fullName evidence="1">Uncharacterized protein</fullName>
    </submittedName>
</protein>
<sequence length="138" mass="15132">MGVTTETKYAEVTVTNATGAPIGAVSVVHKYSSVYKEHHQWGVLLDGQKSEGKSVAYHVGAFTTGKDWWVVSWFSEDGTTQYVSAPNNFRNIIDELESHILREEDAGCYVDLRLNGDGTIVISSPSGVSETVYESKQL</sequence>
<comment type="caution">
    <text evidence="1">The sequence shown here is derived from an EMBL/GenBank/DDBJ whole genome shotgun (WGS) entry which is preliminary data.</text>
</comment>
<organism evidence="1 2">
    <name type="scientific">Pyropia yezoensis</name>
    <name type="common">Susabi-nori</name>
    <name type="synonym">Porphyra yezoensis</name>
    <dbReference type="NCBI Taxonomy" id="2788"/>
    <lineage>
        <taxon>Eukaryota</taxon>
        <taxon>Rhodophyta</taxon>
        <taxon>Bangiophyceae</taxon>
        <taxon>Bangiales</taxon>
        <taxon>Bangiaceae</taxon>
        <taxon>Pyropia</taxon>
    </lineage>
</organism>
<keyword evidence="2" id="KW-1185">Reference proteome</keyword>
<evidence type="ECO:0000313" key="1">
    <source>
        <dbReference type="EMBL" id="KAK1858809.1"/>
    </source>
</evidence>
<name>A0ACC3BLH7_PYRYE</name>
<dbReference type="Proteomes" id="UP000798662">
    <property type="component" value="Chromosome 1"/>
</dbReference>